<proteinExistence type="predicted"/>
<name>A0A922CE51_MANSE</name>
<accession>A0A922CE51</accession>
<gene>
    <name evidence="2" type="ORF">O3G_MSEX002880</name>
</gene>
<reference evidence="2" key="1">
    <citation type="journal article" date="2016" name="Insect Biochem. Mol. Biol.">
        <title>Multifaceted biological insights from a draft genome sequence of the tobacco hornworm moth, Manduca sexta.</title>
        <authorList>
            <person name="Kanost M.R."/>
            <person name="Arrese E.L."/>
            <person name="Cao X."/>
            <person name="Chen Y.R."/>
            <person name="Chellapilla S."/>
            <person name="Goldsmith M.R."/>
            <person name="Grosse-Wilde E."/>
            <person name="Heckel D.G."/>
            <person name="Herndon N."/>
            <person name="Jiang H."/>
            <person name="Papanicolaou A."/>
            <person name="Qu J."/>
            <person name="Soulages J.L."/>
            <person name="Vogel H."/>
            <person name="Walters J."/>
            <person name="Waterhouse R.M."/>
            <person name="Ahn S.J."/>
            <person name="Almeida F.C."/>
            <person name="An C."/>
            <person name="Aqrawi P."/>
            <person name="Bretschneider A."/>
            <person name="Bryant W.B."/>
            <person name="Bucks S."/>
            <person name="Chao H."/>
            <person name="Chevignon G."/>
            <person name="Christen J.M."/>
            <person name="Clarke D.F."/>
            <person name="Dittmer N.T."/>
            <person name="Ferguson L.C.F."/>
            <person name="Garavelou S."/>
            <person name="Gordon K.H.J."/>
            <person name="Gunaratna R.T."/>
            <person name="Han Y."/>
            <person name="Hauser F."/>
            <person name="He Y."/>
            <person name="Heidel-Fischer H."/>
            <person name="Hirsh A."/>
            <person name="Hu Y."/>
            <person name="Jiang H."/>
            <person name="Kalra D."/>
            <person name="Klinner C."/>
            <person name="Konig C."/>
            <person name="Kovar C."/>
            <person name="Kroll A.R."/>
            <person name="Kuwar S.S."/>
            <person name="Lee S.L."/>
            <person name="Lehman R."/>
            <person name="Li K."/>
            <person name="Li Z."/>
            <person name="Liang H."/>
            <person name="Lovelace S."/>
            <person name="Lu Z."/>
            <person name="Mansfield J.H."/>
            <person name="McCulloch K.J."/>
            <person name="Mathew T."/>
            <person name="Morton B."/>
            <person name="Muzny D.M."/>
            <person name="Neunemann D."/>
            <person name="Ongeri F."/>
            <person name="Pauchet Y."/>
            <person name="Pu L.L."/>
            <person name="Pyrousis I."/>
            <person name="Rao X.J."/>
            <person name="Redding A."/>
            <person name="Roesel C."/>
            <person name="Sanchez-Gracia A."/>
            <person name="Schaack S."/>
            <person name="Shukla A."/>
            <person name="Tetreau G."/>
            <person name="Wang Y."/>
            <person name="Xiong G.H."/>
            <person name="Traut W."/>
            <person name="Walsh T.K."/>
            <person name="Worley K.C."/>
            <person name="Wu D."/>
            <person name="Wu W."/>
            <person name="Wu Y.Q."/>
            <person name="Zhang X."/>
            <person name="Zou Z."/>
            <person name="Zucker H."/>
            <person name="Briscoe A.D."/>
            <person name="Burmester T."/>
            <person name="Clem R.J."/>
            <person name="Feyereisen R."/>
            <person name="Grimmelikhuijzen C.J.P."/>
            <person name="Hamodrakas S.J."/>
            <person name="Hansson B.S."/>
            <person name="Huguet E."/>
            <person name="Jermiin L.S."/>
            <person name="Lan Q."/>
            <person name="Lehman H.K."/>
            <person name="Lorenzen M."/>
            <person name="Merzendorfer H."/>
            <person name="Michalopoulos I."/>
            <person name="Morton D.B."/>
            <person name="Muthukrishnan S."/>
            <person name="Oakeshott J.G."/>
            <person name="Palmer W."/>
            <person name="Park Y."/>
            <person name="Passarelli A.L."/>
            <person name="Rozas J."/>
            <person name="Schwartz L.M."/>
            <person name="Smith W."/>
            <person name="Southgate A."/>
            <person name="Vilcinskas A."/>
            <person name="Vogt R."/>
            <person name="Wang P."/>
            <person name="Werren J."/>
            <person name="Yu X.Q."/>
            <person name="Zhou J.J."/>
            <person name="Brown S.J."/>
            <person name="Scherer S.E."/>
            <person name="Richards S."/>
            <person name="Blissard G.W."/>
        </authorList>
    </citation>
    <scope>NUCLEOTIDE SEQUENCE</scope>
</reference>
<keyword evidence="1" id="KW-0812">Transmembrane</keyword>
<evidence type="ECO:0000313" key="2">
    <source>
        <dbReference type="EMBL" id="KAG6443570.1"/>
    </source>
</evidence>
<reference evidence="2" key="2">
    <citation type="submission" date="2020-12" db="EMBL/GenBank/DDBJ databases">
        <authorList>
            <person name="Kanost M."/>
        </authorList>
    </citation>
    <scope>NUCLEOTIDE SEQUENCE</scope>
</reference>
<evidence type="ECO:0000256" key="1">
    <source>
        <dbReference type="SAM" id="Phobius"/>
    </source>
</evidence>
<comment type="caution">
    <text evidence="2">The sequence shown here is derived from an EMBL/GenBank/DDBJ whole genome shotgun (WGS) entry which is preliminary data.</text>
</comment>
<dbReference type="AlphaFoldDB" id="A0A922CE51"/>
<keyword evidence="1" id="KW-0472">Membrane</keyword>
<keyword evidence="3" id="KW-1185">Reference proteome</keyword>
<feature type="transmembrane region" description="Helical" evidence="1">
    <location>
        <begin position="46"/>
        <end position="67"/>
    </location>
</feature>
<dbReference type="EMBL" id="JH668303">
    <property type="protein sequence ID" value="KAG6443570.1"/>
    <property type="molecule type" value="Genomic_DNA"/>
</dbReference>
<evidence type="ECO:0000313" key="3">
    <source>
        <dbReference type="Proteomes" id="UP000791440"/>
    </source>
</evidence>
<protein>
    <submittedName>
        <fullName evidence="2">Uncharacterized protein</fullName>
    </submittedName>
</protein>
<keyword evidence="1" id="KW-1133">Transmembrane helix</keyword>
<dbReference type="Proteomes" id="UP000791440">
    <property type="component" value="Unassembled WGS sequence"/>
</dbReference>
<sequence length="151" mass="18136">MIFYRLALQRIIDYLNLDQLFKHEEPRHKKQKAYKTQLQTDRRMNLFISTLLSVLTWLVCLSIPFAALESPCESLKEHNLYTLYKIAKWLERYRATIDKLIVILFLTLVYVTVKTVVVAIKKTDLTVSPWIERGKYSPPCRRRRKKPFFWL</sequence>
<organism evidence="2 3">
    <name type="scientific">Manduca sexta</name>
    <name type="common">Tobacco hawkmoth</name>
    <name type="synonym">Tobacco hornworm</name>
    <dbReference type="NCBI Taxonomy" id="7130"/>
    <lineage>
        <taxon>Eukaryota</taxon>
        <taxon>Metazoa</taxon>
        <taxon>Ecdysozoa</taxon>
        <taxon>Arthropoda</taxon>
        <taxon>Hexapoda</taxon>
        <taxon>Insecta</taxon>
        <taxon>Pterygota</taxon>
        <taxon>Neoptera</taxon>
        <taxon>Endopterygota</taxon>
        <taxon>Lepidoptera</taxon>
        <taxon>Glossata</taxon>
        <taxon>Ditrysia</taxon>
        <taxon>Bombycoidea</taxon>
        <taxon>Sphingidae</taxon>
        <taxon>Sphinginae</taxon>
        <taxon>Sphingini</taxon>
        <taxon>Manduca</taxon>
    </lineage>
</organism>
<feature type="transmembrane region" description="Helical" evidence="1">
    <location>
        <begin position="100"/>
        <end position="120"/>
    </location>
</feature>